<comment type="caution">
    <text evidence="1">The sequence shown here is derived from an EMBL/GenBank/DDBJ whole genome shotgun (WGS) entry which is preliminary data.</text>
</comment>
<dbReference type="RefSeq" id="WP_344255242.1">
    <property type="nucleotide sequence ID" value="NZ_BAAARE010000010.1"/>
</dbReference>
<dbReference type="Proteomes" id="UP001500730">
    <property type="component" value="Unassembled WGS sequence"/>
</dbReference>
<gene>
    <name evidence="1" type="ORF">GCM10009858_24960</name>
</gene>
<dbReference type="Pfam" id="PF10604">
    <property type="entry name" value="Polyketide_cyc2"/>
    <property type="match status" value="1"/>
</dbReference>
<accession>A0ABP5YRX5</accession>
<evidence type="ECO:0000313" key="1">
    <source>
        <dbReference type="EMBL" id="GAA2486057.1"/>
    </source>
</evidence>
<keyword evidence="2" id="KW-1185">Reference proteome</keyword>
<name>A0ABP5YRX5_9MICO</name>
<dbReference type="InterPro" id="IPR023393">
    <property type="entry name" value="START-like_dom_sf"/>
</dbReference>
<sequence>MSRRVRGSLDIARSVEMVFDVVADQRNEPRYNPHRTAATKTSDGLIGNGTRFEATVLSRGRPRPVSIEYTSFDRPHRIDSRSVMADATVEGHVQCDPTPTGTHFSWDWTITLTGPARFAGPLVGVIGRRQEQAIWTGLKRHLEHTDATH</sequence>
<protein>
    <recommendedName>
        <fullName evidence="3">Polyketide cyclase/dehydrase/lipid transport protein</fullName>
    </recommendedName>
</protein>
<proteinExistence type="predicted"/>
<evidence type="ECO:0008006" key="3">
    <source>
        <dbReference type="Google" id="ProtNLM"/>
    </source>
</evidence>
<dbReference type="Gene3D" id="3.30.530.20">
    <property type="match status" value="1"/>
</dbReference>
<dbReference type="EMBL" id="BAAARE010000010">
    <property type="protein sequence ID" value="GAA2486057.1"/>
    <property type="molecule type" value="Genomic_DNA"/>
</dbReference>
<dbReference type="SUPFAM" id="SSF55961">
    <property type="entry name" value="Bet v1-like"/>
    <property type="match status" value="1"/>
</dbReference>
<dbReference type="InterPro" id="IPR019587">
    <property type="entry name" value="Polyketide_cyclase/dehydratase"/>
</dbReference>
<evidence type="ECO:0000313" key="2">
    <source>
        <dbReference type="Proteomes" id="UP001500730"/>
    </source>
</evidence>
<organism evidence="1 2">
    <name type="scientific">Terrabacter carboxydivorans</name>
    <dbReference type="NCBI Taxonomy" id="619730"/>
    <lineage>
        <taxon>Bacteria</taxon>
        <taxon>Bacillati</taxon>
        <taxon>Actinomycetota</taxon>
        <taxon>Actinomycetes</taxon>
        <taxon>Micrococcales</taxon>
        <taxon>Intrasporangiaceae</taxon>
        <taxon>Terrabacter</taxon>
    </lineage>
</organism>
<reference evidence="2" key="1">
    <citation type="journal article" date="2019" name="Int. J. Syst. Evol. Microbiol.">
        <title>The Global Catalogue of Microorganisms (GCM) 10K type strain sequencing project: providing services to taxonomists for standard genome sequencing and annotation.</title>
        <authorList>
            <consortium name="The Broad Institute Genomics Platform"/>
            <consortium name="The Broad Institute Genome Sequencing Center for Infectious Disease"/>
            <person name="Wu L."/>
            <person name="Ma J."/>
        </authorList>
    </citation>
    <scope>NUCLEOTIDE SEQUENCE [LARGE SCALE GENOMIC DNA]</scope>
    <source>
        <strain evidence="2">JCM 16259</strain>
    </source>
</reference>